<comment type="caution">
    <text evidence="3">The sequence shown here is derived from an EMBL/GenBank/DDBJ whole genome shotgun (WGS) entry which is preliminary data.</text>
</comment>
<gene>
    <name evidence="3" type="ORF">GCM10009030_22850</name>
</gene>
<evidence type="ECO:0000313" key="3">
    <source>
        <dbReference type="EMBL" id="GGN95497.1"/>
    </source>
</evidence>
<dbReference type="AlphaFoldDB" id="A0A830GLK4"/>
<organism evidence="3 4">
    <name type="scientific">Haloarcula pellucida</name>
    <dbReference type="NCBI Taxonomy" id="1427151"/>
    <lineage>
        <taxon>Archaea</taxon>
        <taxon>Methanobacteriati</taxon>
        <taxon>Methanobacteriota</taxon>
        <taxon>Stenosarchaea group</taxon>
        <taxon>Halobacteria</taxon>
        <taxon>Halobacteriales</taxon>
        <taxon>Haloarculaceae</taxon>
        <taxon>Haloarcula</taxon>
    </lineage>
</organism>
<sequence>MVRNEGAERRVPKSLSECKNRFLGMEDRERAIKARTYLHEMATGKHENEEVRDSYRQALTAVEALIDQLSEATTGRERSESPAETPDNWGDDKDWEEALDSAYEKAGIDRSTGTITTKTIDDRDYYYLQWREGDAVKSQYVGPVTPA</sequence>
<reference evidence="3" key="2">
    <citation type="submission" date="2020-09" db="EMBL/GenBank/DDBJ databases">
        <authorList>
            <person name="Sun Q."/>
            <person name="Ohkuma M."/>
        </authorList>
    </citation>
    <scope>NUCLEOTIDE SEQUENCE</scope>
    <source>
        <strain evidence="3">JCM 17820</strain>
    </source>
</reference>
<keyword evidence="4" id="KW-1185">Reference proteome</keyword>
<protein>
    <recommendedName>
        <fullName evidence="2">DUF6788 domain-containing protein</fullName>
    </recommendedName>
</protein>
<evidence type="ECO:0000256" key="1">
    <source>
        <dbReference type="SAM" id="MobiDB-lite"/>
    </source>
</evidence>
<dbReference type="RefSeq" id="WP_188997807.1">
    <property type="nucleotide sequence ID" value="NZ_BMOU01000003.1"/>
</dbReference>
<dbReference type="Proteomes" id="UP000605784">
    <property type="component" value="Unassembled WGS sequence"/>
</dbReference>
<dbReference type="EMBL" id="BMOU01000003">
    <property type="protein sequence ID" value="GGN95497.1"/>
    <property type="molecule type" value="Genomic_DNA"/>
</dbReference>
<reference evidence="3" key="1">
    <citation type="journal article" date="2014" name="Int. J. Syst. Evol. Microbiol.">
        <title>Complete genome sequence of Corynebacterium casei LMG S-19264T (=DSM 44701T), isolated from a smear-ripened cheese.</title>
        <authorList>
            <consortium name="US DOE Joint Genome Institute (JGI-PGF)"/>
            <person name="Walter F."/>
            <person name="Albersmeier A."/>
            <person name="Kalinowski J."/>
            <person name="Ruckert C."/>
        </authorList>
    </citation>
    <scope>NUCLEOTIDE SEQUENCE</scope>
    <source>
        <strain evidence="3">JCM 17820</strain>
    </source>
</reference>
<feature type="region of interest" description="Disordered" evidence="1">
    <location>
        <begin position="67"/>
        <end position="96"/>
    </location>
</feature>
<evidence type="ECO:0000259" key="2">
    <source>
        <dbReference type="Pfam" id="PF20586"/>
    </source>
</evidence>
<evidence type="ECO:0000313" key="4">
    <source>
        <dbReference type="Proteomes" id="UP000605784"/>
    </source>
</evidence>
<name>A0A830GLK4_9EURY</name>
<dbReference type="InterPro" id="IPR046738">
    <property type="entry name" value="DUF6788"/>
</dbReference>
<accession>A0A830GLK4</accession>
<proteinExistence type="predicted"/>
<feature type="domain" description="DUF6788" evidence="2">
    <location>
        <begin position="110"/>
        <end position="145"/>
    </location>
</feature>
<dbReference type="Pfam" id="PF20586">
    <property type="entry name" value="DUF6788"/>
    <property type="match status" value="1"/>
</dbReference>